<dbReference type="Gene3D" id="2.60.120.1000">
    <property type="match status" value="1"/>
</dbReference>
<organism evidence="1">
    <name type="scientific">Darwinula stevensoni</name>
    <dbReference type="NCBI Taxonomy" id="69355"/>
    <lineage>
        <taxon>Eukaryota</taxon>
        <taxon>Metazoa</taxon>
        <taxon>Ecdysozoa</taxon>
        <taxon>Arthropoda</taxon>
        <taxon>Crustacea</taxon>
        <taxon>Oligostraca</taxon>
        <taxon>Ostracoda</taxon>
        <taxon>Podocopa</taxon>
        <taxon>Podocopida</taxon>
        <taxon>Darwinulocopina</taxon>
        <taxon>Darwinuloidea</taxon>
        <taxon>Darwinulidae</taxon>
        <taxon>Darwinula</taxon>
    </lineage>
</organism>
<evidence type="ECO:0000313" key="1">
    <source>
        <dbReference type="EMBL" id="CAD7247638.1"/>
    </source>
</evidence>
<dbReference type="EMBL" id="LR901037">
    <property type="protein sequence ID" value="CAD7247638.1"/>
    <property type="molecule type" value="Genomic_DNA"/>
</dbReference>
<dbReference type="EMBL" id="CAJPEV010001520">
    <property type="protein sequence ID" value="CAG0893114.1"/>
    <property type="molecule type" value="Genomic_DNA"/>
</dbReference>
<dbReference type="Proteomes" id="UP000677054">
    <property type="component" value="Unassembled WGS sequence"/>
</dbReference>
<evidence type="ECO:0000313" key="2">
    <source>
        <dbReference type="Proteomes" id="UP000677054"/>
    </source>
</evidence>
<dbReference type="SUPFAM" id="SSF56496">
    <property type="entry name" value="Fibrinogen C-terminal domain-like"/>
    <property type="match status" value="1"/>
</dbReference>
<sequence length="593" mass="66030">MTQQKMQKKVGLFVTLPNMASVREVTEDEISGEVTADSDIDNNDMIPEIFDDEDKTHCSPLQVIDESDSDSNEGGKAIPKNQRTIMKGIPSLLWLALIGFTEYGYGEKLAFDSVTAVRSLGHLVNMISDLTLKYHQLASDITQLRLDNENLKFDNENLKLGIKDLKAHVTANDDELADDIARLKAEDEILRIQLQKQLQKSKSRDTEMKVQQSTMEERLEYLEAITLQITPRTCGTLGDLGVTRTGTYLVDPDGALIGDPPIRVFCDMQTDPVTTVILHDSMETTEIEHCDEPGCYSRIIKYDASLRQMAALIDQSEYCEQQIAYGCFSSALNSLDVQYAWWVDRHGDPQYYWDGSHAGEHICDCGVSDTCVDPDLPCNCDAEAPQWESDVGAIDNATALPIAEVRFGGLRFDGQRANHTLGGLACRGEAPMPDDPAESCSSLRNLGHVRSEIRFWTAKLRQEIRRKSIMEDLQLRGVRLGIPERRKLFRRLVQESVANPRGSQDTGHERLATYGDQTRCGRMRRKEGRKGLGDSSPLLIHGGGLGDSSPLLIHGGGLHRAEEVEVAVDVTWSGQRGGWERISHLMDAIAVKL</sequence>
<name>A0A7R8XD33_9CRUS</name>
<accession>A0A7R8XD33</accession>
<protein>
    <submittedName>
        <fullName evidence="1">Uncharacterized protein</fullName>
    </submittedName>
</protein>
<proteinExistence type="predicted"/>
<keyword evidence="2" id="KW-1185">Reference proteome</keyword>
<dbReference type="InterPro" id="IPR036056">
    <property type="entry name" value="Fibrinogen-like_C"/>
</dbReference>
<dbReference type="AlphaFoldDB" id="A0A7R8XD33"/>
<reference evidence="1" key="1">
    <citation type="submission" date="2020-11" db="EMBL/GenBank/DDBJ databases">
        <authorList>
            <person name="Tran Van P."/>
        </authorList>
    </citation>
    <scope>NUCLEOTIDE SEQUENCE</scope>
</reference>
<gene>
    <name evidence="1" type="ORF">DSTB1V02_LOCUS7463</name>
</gene>
<dbReference type="OrthoDB" id="10255522at2759"/>